<accession>A0A7C9QWW1</accession>
<dbReference type="EMBL" id="JAAIYP010000045">
    <property type="protein sequence ID" value="NFV82119.1"/>
    <property type="molecule type" value="Genomic_DNA"/>
</dbReference>
<evidence type="ECO:0000313" key="3">
    <source>
        <dbReference type="Proteomes" id="UP000480684"/>
    </source>
</evidence>
<organism evidence="2 3">
    <name type="scientific">Magnetospirillum aberrantis SpK</name>
    <dbReference type="NCBI Taxonomy" id="908842"/>
    <lineage>
        <taxon>Bacteria</taxon>
        <taxon>Pseudomonadati</taxon>
        <taxon>Pseudomonadota</taxon>
        <taxon>Alphaproteobacteria</taxon>
        <taxon>Rhodospirillales</taxon>
        <taxon>Rhodospirillaceae</taxon>
        <taxon>Magnetospirillum</taxon>
    </lineage>
</organism>
<gene>
    <name evidence="2" type="ORF">G4223_18570</name>
</gene>
<dbReference type="AlphaFoldDB" id="A0A7C9QWW1"/>
<dbReference type="Proteomes" id="UP000480684">
    <property type="component" value="Unassembled WGS sequence"/>
</dbReference>
<dbReference type="RefSeq" id="WP_163682818.1">
    <property type="nucleotide sequence ID" value="NZ_JAAIYP010000045.1"/>
</dbReference>
<protein>
    <submittedName>
        <fullName evidence="2">Uncharacterized protein</fullName>
    </submittedName>
</protein>
<comment type="caution">
    <text evidence="2">The sequence shown here is derived from an EMBL/GenBank/DDBJ whole genome shotgun (WGS) entry which is preliminary data.</text>
</comment>
<feature type="region of interest" description="Disordered" evidence="1">
    <location>
        <begin position="281"/>
        <end position="310"/>
    </location>
</feature>
<sequence>MARVPVYNTPQVAPNSLPARGFSAPAMPPVAGQQAQEMGMAMQNFGGHVGYIAQDMAVQANRARIADGMNQLVKAGTDLTVEAGQLTGRNALERPGGKSLADEYGAKLKEVSDSITTNLGNDVQRDAFKQQAAQFQLDFYRSMTSHMVKQQSVFQAETRKATLETAVDRAARLGADEGSFNQALGAIRATVYEQAAATGSGEEAAQNEYRKLADQTYQARYKAWQQSDPLGALANYQARQSDISPLVRDRIATDLFQSAAPLLADKAKPWLLSTGSAPVGNPALAGEPRGVRNNNPGNIQRSDEPWQGEVPGNDPRYASFATPEAGIRAMGKNLLTYQDKYGLNSVEAIVSRWAPATENDTPGYAASVAKALGVKTDAPIDLHDANTLGKVVRSMIQVENGKQPYSNAQIDAGVGAALGTTALPSSTDKGEIAAPYWRSPDAVTGVSVLDGLPPDQRLRVFQLAQAQVHQDMAQLRESLHARVQDSTAEYLARGTASNPPSEAEFIRAYGQTDGVKRYRELRDAADLGVELQRVKFASDADLAKMLTEARPSAGEGFASRARNYEILERAVKSTMETRQKDPILYALQDPARGFSPLTNFGNAQTMAQELGKRHAAMYSIASSFGTRPAIMADQEAESFGLYLGSLQAPDKARALGDVFKAAGADGVQSLATQLKDSSLAVAAMLTPYQSKKGDNAALLYLQGKDALEQKRAKIDQTAETGAKAEIYKAINDVYQTPQGRDAAAEAAYGIFAKLKADGNDNVDRAVDLATGGIMQFNGAKIAKPYGWSDNQFRDAMRHRVPDAIKATGADFNIGGQKVGAAELAAALPGARLQTYGQGTYLIMSGNDVVRTAENRPFILKVDP</sequence>
<proteinExistence type="predicted"/>
<name>A0A7C9QWW1_9PROT</name>
<keyword evidence="3" id="KW-1185">Reference proteome</keyword>
<evidence type="ECO:0000256" key="1">
    <source>
        <dbReference type="SAM" id="MobiDB-lite"/>
    </source>
</evidence>
<evidence type="ECO:0000313" key="2">
    <source>
        <dbReference type="EMBL" id="NFV82119.1"/>
    </source>
</evidence>
<reference evidence="2 3" key="1">
    <citation type="submission" date="2020-02" db="EMBL/GenBank/DDBJ databases">
        <authorList>
            <person name="Dziuba M."/>
            <person name="Kuznetsov B."/>
            <person name="Mardanov A."/>
            <person name="Ravin N."/>
            <person name="Grouzdev D."/>
        </authorList>
    </citation>
    <scope>NUCLEOTIDE SEQUENCE [LARGE SCALE GENOMIC DNA]</scope>
    <source>
        <strain evidence="2 3">SpK</strain>
    </source>
</reference>